<evidence type="ECO:0000313" key="10">
    <source>
        <dbReference type="Proteomes" id="UP000190626"/>
    </source>
</evidence>
<comment type="subcellular location">
    <subcellularLocation>
        <location evidence="1">Cell membrane</location>
        <topology evidence="1">Multi-pass membrane protein</topology>
    </subcellularLocation>
</comment>
<feature type="transmembrane region" description="Helical" evidence="8">
    <location>
        <begin position="66"/>
        <end position="83"/>
    </location>
</feature>
<feature type="transmembrane region" description="Helical" evidence="8">
    <location>
        <begin position="280"/>
        <end position="298"/>
    </location>
</feature>
<evidence type="ECO:0000256" key="1">
    <source>
        <dbReference type="ARBA" id="ARBA00004651"/>
    </source>
</evidence>
<dbReference type="InterPro" id="IPR000522">
    <property type="entry name" value="ABC_transptr_permease_BtuC"/>
</dbReference>
<keyword evidence="6 8" id="KW-1133">Transmembrane helix</keyword>
<dbReference type="Pfam" id="PF01032">
    <property type="entry name" value="FecCD"/>
    <property type="match status" value="1"/>
</dbReference>
<dbReference type="InterPro" id="IPR037294">
    <property type="entry name" value="ABC_BtuC-like"/>
</dbReference>
<keyword evidence="7 8" id="KW-0472">Membrane</keyword>
<evidence type="ECO:0000256" key="6">
    <source>
        <dbReference type="ARBA" id="ARBA00022989"/>
    </source>
</evidence>
<dbReference type="STRING" id="1469647.BC351_27780"/>
<keyword evidence="10" id="KW-1185">Reference proteome</keyword>
<dbReference type="GO" id="GO:0033214">
    <property type="term" value="P:siderophore-iron import into cell"/>
    <property type="evidence" value="ECO:0007669"/>
    <property type="project" value="TreeGrafter"/>
</dbReference>
<keyword evidence="5 8" id="KW-0812">Transmembrane</keyword>
<dbReference type="OrthoDB" id="9811721at2"/>
<evidence type="ECO:0000256" key="2">
    <source>
        <dbReference type="ARBA" id="ARBA00007935"/>
    </source>
</evidence>
<feature type="transmembrane region" description="Helical" evidence="8">
    <location>
        <begin position="310"/>
        <end position="329"/>
    </location>
</feature>
<dbReference type="AlphaFoldDB" id="A0A1V4HHQ5"/>
<dbReference type="Proteomes" id="UP000190626">
    <property type="component" value="Unassembled WGS sequence"/>
</dbReference>
<feature type="transmembrane region" description="Helical" evidence="8">
    <location>
        <begin position="153"/>
        <end position="175"/>
    </location>
</feature>
<evidence type="ECO:0000313" key="9">
    <source>
        <dbReference type="EMBL" id="OPH56308.1"/>
    </source>
</evidence>
<evidence type="ECO:0000256" key="4">
    <source>
        <dbReference type="ARBA" id="ARBA00022475"/>
    </source>
</evidence>
<dbReference type="FunFam" id="1.10.3470.10:FF:000001">
    <property type="entry name" value="Vitamin B12 ABC transporter permease BtuC"/>
    <property type="match status" value="1"/>
</dbReference>
<feature type="transmembrane region" description="Helical" evidence="8">
    <location>
        <begin position="237"/>
        <end position="268"/>
    </location>
</feature>
<protein>
    <submittedName>
        <fullName evidence="9">Iron ABC transporter</fullName>
    </submittedName>
</protein>
<dbReference type="EMBL" id="MBTG01000016">
    <property type="protein sequence ID" value="OPH56308.1"/>
    <property type="molecule type" value="Genomic_DNA"/>
</dbReference>
<sequence>MTTGIFTKQFKWIGLVVFFILVLIAMACSVIFGVTKIPLRSVLEAYTSFNGSNEHLIIKSARVPRALIAATVGSALAVAGAYMQAVTRNPLASPSIFGVNAGAAFFIVCTISWFGDVSLIGLTWIAFLGAAVSAGAVYGIGSLGKDGMTPIKITLAGSAMTAFFSSLTQGIQLTNGKVFEQTLFWLVGSVAGRELSMLNAVYPYMIGALLLAVVMSRHINVLSMGEDVATGLGQNTAYIKCVAAVIIIILAGGSVAVAGPIAFIGIIIPHISRYLVGTDYRWIVPYSAVLGALLLLLADIGARFIAMPKEVPVGVMTAIIGVPFFVYIARKGGETK</sequence>
<comment type="similarity">
    <text evidence="2">Belongs to the binding-protein-dependent transport system permease family. FecCD subfamily.</text>
</comment>
<feature type="transmembrane region" description="Helical" evidence="8">
    <location>
        <begin position="12"/>
        <end position="34"/>
    </location>
</feature>
<accession>A0A1V4HHQ5</accession>
<dbReference type="GO" id="GO:0005886">
    <property type="term" value="C:plasma membrane"/>
    <property type="evidence" value="ECO:0007669"/>
    <property type="project" value="UniProtKB-SubCell"/>
</dbReference>
<feature type="transmembrane region" description="Helical" evidence="8">
    <location>
        <begin position="95"/>
        <end position="115"/>
    </location>
</feature>
<gene>
    <name evidence="9" type="ORF">BC351_27780</name>
</gene>
<dbReference type="RefSeq" id="WP_079414208.1">
    <property type="nucleotide sequence ID" value="NZ_MBTG01000016.1"/>
</dbReference>
<reference evidence="10" key="1">
    <citation type="submission" date="2016-07" db="EMBL/GenBank/DDBJ databases">
        <authorList>
            <person name="Florea S."/>
            <person name="Webb J.S."/>
            <person name="Jaromczyk J."/>
            <person name="Schardl C.L."/>
        </authorList>
    </citation>
    <scope>NUCLEOTIDE SEQUENCE [LARGE SCALE GENOMIC DNA]</scope>
    <source>
        <strain evidence="10">CY1</strain>
    </source>
</reference>
<evidence type="ECO:0000256" key="5">
    <source>
        <dbReference type="ARBA" id="ARBA00022692"/>
    </source>
</evidence>
<dbReference type="Gene3D" id="1.10.3470.10">
    <property type="entry name" value="ABC transporter involved in vitamin B12 uptake, BtuC"/>
    <property type="match status" value="1"/>
</dbReference>
<proteinExistence type="inferred from homology"/>
<dbReference type="CDD" id="cd06550">
    <property type="entry name" value="TM_ABC_iron-siderophores_like"/>
    <property type="match status" value="1"/>
</dbReference>
<organism evidence="9 10">
    <name type="scientific">Paenibacillus ferrarius</name>
    <dbReference type="NCBI Taxonomy" id="1469647"/>
    <lineage>
        <taxon>Bacteria</taxon>
        <taxon>Bacillati</taxon>
        <taxon>Bacillota</taxon>
        <taxon>Bacilli</taxon>
        <taxon>Bacillales</taxon>
        <taxon>Paenibacillaceae</taxon>
        <taxon>Paenibacillus</taxon>
    </lineage>
</organism>
<feature type="transmembrane region" description="Helical" evidence="8">
    <location>
        <begin position="121"/>
        <end position="141"/>
    </location>
</feature>
<evidence type="ECO:0000256" key="7">
    <source>
        <dbReference type="ARBA" id="ARBA00023136"/>
    </source>
</evidence>
<keyword evidence="3" id="KW-0813">Transport</keyword>
<feature type="transmembrane region" description="Helical" evidence="8">
    <location>
        <begin position="195"/>
        <end position="216"/>
    </location>
</feature>
<keyword evidence="4" id="KW-1003">Cell membrane</keyword>
<name>A0A1V4HHQ5_9BACL</name>
<dbReference type="PANTHER" id="PTHR30472:SF65">
    <property type="entry name" value="SIDEROPHORE TRANSPORT SYSTEM PERMEASE PROTEIN YFIZ-RELATED"/>
    <property type="match status" value="1"/>
</dbReference>
<dbReference type="GO" id="GO:0022857">
    <property type="term" value="F:transmembrane transporter activity"/>
    <property type="evidence" value="ECO:0007669"/>
    <property type="project" value="InterPro"/>
</dbReference>
<evidence type="ECO:0000256" key="8">
    <source>
        <dbReference type="SAM" id="Phobius"/>
    </source>
</evidence>
<dbReference type="SUPFAM" id="SSF81345">
    <property type="entry name" value="ABC transporter involved in vitamin B12 uptake, BtuC"/>
    <property type="match status" value="1"/>
</dbReference>
<dbReference type="PANTHER" id="PTHR30472">
    <property type="entry name" value="FERRIC ENTEROBACTIN TRANSPORT SYSTEM PERMEASE PROTEIN"/>
    <property type="match status" value="1"/>
</dbReference>
<comment type="caution">
    <text evidence="9">The sequence shown here is derived from an EMBL/GenBank/DDBJ whole genome shotgun (WGS) entry which is preliminary data.</text>
</comment>
<evidence type="ECO:0000256" key="3">
    <source>
        <dbReference type="ARBA" id="ARBA00022448"/>
    </source>
</evidence>